<sequence>MIQGCARGRAVAIKQFNVVYDSDIHAKTEDSVVSNQDIKDLHEEQPQTVSNAQKKCSRFEIENEIINMLQSILQFDKKILCQAELLYIGDAHAHLDILFEQLNCAKQSIGIYLQHNHRIYNTGFEMKYIVQAYFIPRHFNEEDWRETYSKYLEHPAIYGKCGLHPLFADHYNLSMELNLRRCLSHKKVKAVGEIGLDYYNNIFIMIISASAPSKDIQIEAFHNQVLLAREKNLPLIIYSRSSFIDIMKILCKELPVDYQIAWRNFEYENAELNMLNSKFNSVFMTCSPHIFNNLRMKQIIQATKISSILPESVCPNLTVRECPNVWRTHPVFVAPVYNFIAELYGLSIEETSKQLQSQFSLENESFRFHTFDYLNSTHSDLIHIDFCFLILSSQLSKIRSQFEHELSSIHASTNPTVCINSLEQIIIKVQRADRKKIIKPIPSFNLRIQNNAMQKSRSTANSIVFYFI</sequence>
<dbReference type="Proteomes" id="UP000663862">
    <property type="component" value="Unassembled WGS sequence"/>
</dbReference>
<dbReference type="PANTHER" id="PTHR46124">
    <property type="entry name" value="D-AMINOACYL-TRNA DEACYLASE"/>
    <property type="match status" value="1"/>
</dbReference>
<name>A0A820SNZ3_9BILA</name>
<dbReference type="Gene3D" id="3.20.20.140">
    <property type="entry name" value="Metal-dependent hydrolases"/>
    <property type="match status" value="1"/>
</dbReference>
<comment type="caution">
    <text evidence="2">The sequence shown here is derived from an EMBL/GenBank/DDBJ whole genome shotgun (WGS) entry which is preliminary data.</text>
</comment>
<dbReference type="GO" id="GO:0016788">
    <property type="term" value="F:hydrolase activity, acting on ester bonds"/>
    <property type="evidence" value="ECO:0007669"/>
    <property type="project" value="InterPro"/>
</dbReference>
<dbReference type="Pfam" id="PF01026">
    <property type="entry name" value="TatD_DNase"/>
    <property type="match status" value="1"/>
</dbReference>
<dbReference type="InterPro" id="IPR001130">
    <property type="entry name" value="TatD-like"/>
</dbReference>
<reference evidence="2" key="1">
    <citation type="submission" date="2021-02" db="EMBL/GenBank/DDBJ databases">
        <authorList>
            <person name="Nowell W R."/>
        </authorList>
    </citation>
    <scope>NUCLEOTIDE SEQUENCE</scope>
</reference>
<dbReference type="EMBL" id="CAJOBQ010001116">
    <property type="protein sequence ID" value="CAF4457179.1"/>
    <property type="molecule type" value="Genomic_DNA"/>
</dbReference>
<dbReference type="SUPFAM" id="SSF51556">
    <property type="entry name" value="Metallo-dependent hydrolases"/>
    <property type="match status" value="1"/>
</dbReference>
<dbReference type="AlphaFoldDB" id="A0A820SNZ3"/>
<gene>
    <name evidence="2" type="ORF">TSG867_LOCUS17484</name>
</gene>
<evidence type="ECO:0000313" key="3">
    <source>
        <dbReference type="Proteomes" id="UP000663862"/>
    </source>
</evidence>
<evidence type="ECO:0000313" key="2">
    <source>
        <dbReference type="EMBL" id="CAF4457179.1"/>
    </source>
</evidence>
<dbReference type="PANTHER" id="PTHR46124:SF2">
    <property type="entry name" value="D-AMINOACYL-TRNA DEACYLASE"/>
    <property type="match status" value="1"/>
</dbReference>
<proteinExistence type="inferred from homology"/>
<organism evidence="2 3">
    <name type="scientific">Rotaria socialis</name>
    <dbReference type="NCBI Taxonomy" id="392032"/>
    <lineage>
        <taxon>Eukaryota</taxon>
        <taxon>Metazoa</taxon>
        <taxon>Spiralia</taxon>
        <taxon>Gnathifera</taxon>
        <taxon>Rotifera</taxon>
        <taxon>Eurotatoria</taxon>
        <taxon>Bdelloidea</taxon>
        <taxon>Philodinida</taxon>
        <taxon>Philodinidae</taxon>
        <taxon>Rotaria</taxon>
    </lineage>
</organism>
<accession>A0A820SNZ3</accession>
<protein>
    <submittedName>
        <fullName evidence="2">Uncharacterized protein</fullName>
    </submittedName>
</protein>
<comment type="similarity">
    <text evidence="1">Belongs to the metallo-dependent hydrolases superfamily. TatD-type hydrolase family.</text>
</comment>
<dbReference type="InterPro" id="IPR032466">
    <property type="entry name" value="Metal_Hydrolase"/>
</dbReference>
<dbReference type="GO" id="GO:0005829">
    <property type="term" value="C:cytosol"/>
    <property type="evidence" value="ECO:0007669"/>
    <property type="project" value="TreeGrafter"/>
</dbReference>
<evidence type="ECO:0000256" key="1">
    <source>
        <dbReference type="ARBA" id="ARBA00009275"/>
    </source>
</evidence>